<name>A0AAU9E3X2_9FIRM</name>
<dbReference type="InterPro" id="IPR045865">
    <property type="entry name" value="ACT-like_dom_sf"/>
</dbReference>
<dbReference type="AlphaFoldDB" id="A0AAU9E3X2"/>
<dbReference type="Pfam" id="PF21699">
    <property type="entry name" value="TM1266-like"/>
    <property type="match status" value="1"/>
</dbReference>
<keyword evidence="2" id="KW-1185">Reference proteome</keyword>
<dbReference type="SUPFAM" id="SSF55021">
    <property type="entry name" value="ACT-like"/>
    <property type="match status" value="1"/>
</dbReference>
<reference evidence="1 2" key="1">
    <citation type="submission" date="2023-08" db="EMBL/GenBank/DDBJ databases">
        <title>Helicovermis profunda gen. nov., sp. nov., a novel mesophilic, fermentative bacterium within the Bacillota from a deep-sea hydrothermal vent chimney.</title>
        <authorList>
            <person name="Miyazaki U."/>
            <person name="Mizutani D."/>
            <person name="Hashimoto Y."/>
            <person name="Tame A."/>
            <person name="Sawayama S."/>
            <person name="Miyazaki J."/>
            <person name="Takai K."/>
            <person name="Nakagawa S."/>
        </authorList>
    </citation>
    <scope>NUCLEOTIDE SEQUENCE [LARGE SCALE GENOMIC DNA]</scope>
    <source>
        <strain evidence="1 2">S502</strain>
    </source>
</reference>
<gene>
    <name evidence="1" type="ORF">HLPR_15920</name>
</gene>
<dbReference type="KEGG" id="hprf:HLPR_15920"/>
<protein>
    <submittedName>
        <fullName evidence="1">Iron-only hydrogenase system regulator</fullName>
    </submittedName>
</protein>
<evidence type="ECO:0000313" key="2">
    <source>
        <dbReference type="Proteomes" id="UP001321786"/>
    </source>
</evidence>
<proteinExistence type="predicted"/>
<evidence type="ECO:0000313" key="1">
    <source>
        <dbReference type="EMBL" id="BEP29261.1"/>
    </source>
</evidence>
<dbReference type="InterPro" id="IPR027271">
    <property type="entry name" value="Acetolactate_synth/TF_NikR_C"/>
</dbReference>
<sequence>MFKLKRVAIIGAILENPKNSYNKFNDIVKDYQSIIRGRMGLPFKESKISVISLTVVGTLDEINSLTGKLGNLENISVKTSISKKEICD</sequence>
<dbReference type="EMBL" id="AP028654">
    <property type="protein sequence ID" value="BEP29261.1"/>
    <property type="molecule type" value="Genomic_DNA"/>
</dbReference>
<dbReference type="InterPro" id="IPR023860">
    <property type="entry name" value="FeFe-hyd_TM1266"/>
</dbReference>
<dbReference type="Proteomes" id="UP001321786">
    <property type="component" value="Chromosome"/>
</dbReference>
<organism evidence="1 2">
    <name type="scientific">Helicovermis profundi</name>
    <dbReference type="NCBI Taxonomy" id="3065157"/>
    <lineage>
        <taxon>Bacteria</taxon>
        <taxon>Bacillati</taxon>
        <taxon>Bacillota</taxon>
        <taxon>Clostridia</taxon>
        <taxon>Helicovermis</taxon>
    </lineage>
</organism>
<dbReference type="Gene3D" id="3.30.70.1150">
    <property type="entry name" value="ACT-like. Chain A, domain 2"/>
    <property type="match status" value="1"/>
</dbReference>
<dbReference type="NCBIfam" id="TIGR03959">
    <property type="entry name" value="hyd_TM1266"/>
    <property type="match status" value="1"/>
</dbReference>
<accession>A0AAU9E3X2</accession>